<evidence type="ECO:0000313" key="3">
    <source>
        <dbReference type="Proteomes" id="UP000683925"/>
    </source>
</evidence>
<organism evidence="1 3">
    <name type="scientific">Paramecium octaurelia</name>
    <dbReference type="NCBI Taxonomy" id="43137"/>
    <lineage>
        <taxon>Eukaryota</taxon>
        <taxon>Sar</taxon>
        <taxon>Alveolata</taxon>
        <taxon>Ciliophora</taxon>
        <taxon>Intramacronucleata</taxon>
        <taxon>Oligohymenophorea</taxon>
        <taxon>Peniculida</taxon>
        <taxon>Parameciidae</taxon>
        <taxon>Paramecium</taxon>
    </lineage>
</organism>
<protein>
    <submittedName>
        <fullName evidence="1">Uncharacterized protein</fullName>
    </submittedName>
</protein>
<sequence length="77" mass="9115">MLQSFFIALKHVLIKTCVKIRCVILQERKEQQIEDSRVNNNIIERLNDQLQKVVLKKNLLLLEQQQVLQTLCELQLS</sequence>
<dbReference type="Proteomes" id="UP000683925">
    <property type="component" value="Unassembled WGS sequence"/>
</dbReference>
<gene>
    <name evidence="1" type="ORF">POCTA_138.1.T1990009</name>
    <name evidence="2" type="ORF">POCTA_138.1.T1990011</name>
</gene>
<dbReference type="EMBL" id="CAJJDP010000203">
    <property type="protein sequence ID" value="CAD8215018.1"/>
    <property type="molecule type" value="Genomic_DNA"/>
</dbReference>
<dbReference type="EMBL" id="CAJJDP010000203">
    <property type="protein sequence ID" value="CAD8215016.1"/>
    <property type="molecule type" value="Genomic_DNA"/>
</dbReference>
<name>A0A8S1YJM2_PAROT</name>
<evidence type="ECO:0000313" key="2">
    <source>
        <dbReference type="EMBL" id="CAD8215018.1"/>
    </source>
</evidence>
<reference evidence="1" key="1">
    <citation type="submission" date="2021-01" db="EMBL/GenBank/DDBJ databases">
        <authorList>
            <consortium name="Genoscope - CEA"/>
            <person name="William W."/>
        </authorList>
    </citation>
    <scope>NUCLEOTIDE SEQUENCE</scope>
</reference>
<accession>A0A8S1YJM2</accession>
<dbReference type="AlphaFoldDB" id="A0A8S1YJM2"/>
<evidence type="ECO:0000313" key="1">
    <source>
        <dbReference type="EMBL" id="CAD8215016.1"/>
    </source>
</evidence>
<proteinExistence type="predicted"/>
<keyword evidence="3" id="KW-1185">Reference proteome</keyword>
<comment type="caution">
    <text evidence="1">The sequence shown here is derived from an EMBL/GenBank/DDBJ whole genome shotgun (WGS) entry which is preliminary data.</text>
</comment>